<dbReference type="InterPro" id="IPR008978">
    <property type="entry name" value="HSP20-like_chaperone"/>
</dbReference>
<dbReference type="PANTHER" id="PTHR12967:SF0">
    <property type="entry name" value="PROTEIN SHQ1 HOMOLOG"/>
    <property type="match status" value="1"/>
</dbReference>
<dbReference type="EMBL" id="HBIO01000084">
    <property type="protein sequence ID" value="CAE0455218.1"/>
    <property type="molecule type" value="Transcribed_RNA"/>
</dbReference>
<dbReference type="InterPro" id="IPR048696">
    <property type="entry name" value="SHQ1-like_CS"/>
</dbReference>
<dbReference type="Pfam" id="PF04925">
    <property type="entry name" value="SHQ1"/>
    <property type="match status" value="1"/>
</dbReference>
<dbReference type="GO" id="GO:0051082">
    <property type="term" value="F:unfolded protein binding"/>
    <property type="evidence" value="ECO:0007669"/>
    <property type="project" value="TreeGrafter"/>
</dbReference>
<dbReference type="Gene3D" id="2.60.40.790">
    <property type="match status" value="1"/>
</dbReference>
<evidence type="ECO:0000313" key="4">
    <source>
        <dbReference type="EMBL" id="CAE0455218.1"/>
    </source>
</evidence>
<reference evidence="4" key="1">
    <citation type="submission" date="2021-01" db="EMBL/GenBank/DDBJ databases">
        <authorList>
            <person name="Corre E."/>
            <person name="Pelletier E."/>
            <person name="Niang G."/>
            <person name="Scheremetjew M."/>
            <person name="Finn R."/>
            <person name="Kale V."/>
            <person name="Holt S."/>
            <person name="Cochrane G."/>
            <person name="Meng A."/>
            <person name="Brown T."/>
            <person name="Cohen L."/>
        </authorList>
    </citation>
    <scope>NUCLEOTIDE SEQUENCE</scope>
    <source>
        <strain evidence="4">MM31A-1</strain>
    </source>
</reference>
<sequence length="567" mass="64465">MPITPRFKLSQTDSQLTITIHIPHIRVSISSMETLVDGSDFHFYSSPYLLHLSFPAGRLVDDAEKCREAKATYDPTLNNGTLTVVIWKEEEGHWPDMDLLSNLVNRAEMPTGTGMVQDKISVISSTDHDGKDLEGNDDDGDANSVDFGEDLKSCMKPHYGFLNMYHSVFTAYAREGLSYEMLEIPDPDETHADVRRDLRLDAETDKFDSERYLGDLFLSDDPNDEYADMIYVEAAQMVPHWKRTDSVDDLASRIHKLSTEEKQSQQVEFFTEDESIRLASTKAQLPPTSAISSEQKGSLLLSLMDILYAYAYDHRTTCGDPSCESSWTVVMISQTLSWFESYTPPYDNVAQVLRWSIRRAIIYPYLRNFKFVSKLLVNDLVEIFNGGRRTVLRCLLQIHKILDRSEFHYLFNKIYISPYICWVQQISDDDLTQFATEISICLRDDRVLEKASFALDLDILENNAFPDDDESRSSNDVDDTSSEEESSSDEEIEEKMDSDTESCPQGRNPVVKKASTLLDDQIGCRDGLNEEVCSNDQGLANAEPNVLAAMYTEHSGQEEKKVLIMEI</sequence>
<feature type="domain" description="CS" evidence="3">
    <location>
        <begin position="2"/>
        <end position="98"/>
    </location>
</feature>
<feature type="compositionally biased region" description="Acidic residues" evidence="2">
    <location>
        <begin position="466"/>
        <end position="500"/>
    </location>
</feature>
<dbReference type="GO" id="GO:0000493">
    <property type="term" value="P:box H/ACA snoRNP assembly"/>
    <property type="evidence" value="ECO:0007669"/>
    <property type="project" value="InterPro"/>
</dbReference>
<organism evidence="4">
    <name type="scientific">Chaetoceros debilis</name>
    <dbReference type="NCBI Taxonomy" id="122233"/>
    <lineage>
        <taxon>Eukaryota</taxon>
        <taxon>Sar</taxon>
        <taxon>Stramenopiles</taxon>
        <taxon>Ochrophyta</taxon>
        <taxon>Bacillariophyta</taxon>
        <taxon>Coscinodiscophyceae</taxon>
        <taxon>Chaetocerotophycidae</taxon>
        <taxon>Chaetocerotales</taxon>
        <taxon>Chaetocerotaceae</taxon>
        <taxon>Chaetoceros</taxon>
    </lineage>
</organism>
<name>A0A7S3PTR0_9STRA</name>
<comment type="similarity">
    <text evidence="1">Belongs to the SHQ1 family.</text>
</comment>
<dbReference type="GO" id="GO:0005737">
    <property type="term" value="C:cytoplasm"/>
    <property type="evidence" value="ECO:0007669"/>
    <property type="project" value="TreeGrafter"/>
</dbReference>
<protein>
    <recommendedName>
        <fullName evidence="3">CS domain-containing protein</fullName>
    </recommendedName>
</protein>
<dbReference type="PANTHER" id="PTHR12967">
    <property type="entry name" value="PROTEIN SHQ1 HOMOLOG"/>
    <property type="match status" value="1"/>
</dbReference>
<accession>A0A7S3PTR0</accession>
<dbReference type="InterPro" id="IPR007052">
    <property type="entry name" value="CS_dom"/>
</dbReference>
<evidence type="ECO:0000256" key="1">
    <source>
        <dbReference type="ARBA" id="ARBA00005607"/>
    </source>
</evidence>
<evidence type="ECO:0000259" key="3">
    <source>
        <dbReference type="PROSITE" id="PS51203"/>
    </source>
</evidence>
<dbReference type="AlphaFoldDB" id="A0A7S3PTR0"/>
<gene>
    <name evidence="4" type="ORF">CDEB00056_LOCUS59</name>
</gene>
<evidence type="ECO:0000256" key="2">
    <source>
        <dbReference type="SAM" id="MobiDB-lite"/>
    </source>
</evidence>
<feature type="region of interest" description="Disordered" evidence="2">
    <location>
        <begin position="466"/>
        <end position="509"/>
    </location>
</feature>
<dbReference type="Pfam" id="PF21413">
    <property type="entry name" value="SHQ1-like_CS"/>
    <property type="match status" value="1"/>
</dbReference>
<proteinExistence type="inferred from homology"/>
<dbReference type="InterPro" id="IPR007009">
    <property type="entry name" value="Shq1_C"/>
</dbReference>
<dbReference type="InterPro" id="IPR039742">
    <property type="entry name" value="Shq1"/>
</dbReference>
<dbReference type="PROSITE" id="PS51203">
    <property type="entry name" value="CS"/>
    <property type="match status" value="1"/>
</dbReference>
<dbReference type="GO" id="GO:0005654">
    <property type="term" value="C:nucleoplasm"/>
    <property type="evidence" value="ECO:0007669"/>
    <property type="project" value="TreeGrafter"/>
</dbReference>